<evidence type="ECO:0000313" key="2">
    <source>
        <dbReference type="EMBL" id="KKS09007.1"/>
    </source>
</evidence>
<keyword evidence="1" id="KW-0472">Membrane</keyword>
<gene>
    <name evidence="2" type="ORF">UU65_C0003G0062</name>
</gene>
<name>A0A0G0WAA7_UNCC2</name>
<protein>
    <submittedName>
        <fullName evidence="2">Uncharacterized protein</fullName>
    </submittedName>
</protein>
<organism evidence="2 3">
    <name type="scientific">candidate division CPR2 bacterium GW2011_GWC1_41_48</name>
    <dbReference type="NCBI Taxonomy" id="1618344"/>
    <lineage>
        <taxon>Bacteria</taxon>
        <taxon>Bacteria division CPR2</taxon>
    </lineage>
</organism>
<feature type="transmembrane region" description="Helical" evidence="1">
    <location>
        <begin position="56"/>
        <end position="75"/>
    </location>
</feature>
<keyword evidence="1" id="KW-0812">Transmembrane</keyword>
<accession>A0A0G0WAA7</accession>
<proteinExistence type="predicted"/>
<dbReference type="AlphaFoldDB" id="A0A0G0WAA7"/>
<dbReference type="EMBL" id="LCBL01000003">
    <property type="protein sequence ID" value="KKS09007.1"/>
    <property type="molecule type" value="Genomic_DNA"/>
</dbReference>
<keyword evidence="1" id="KW-1133">Transmembrane helix</keyword>
<sequence>MAKYYIGIAVSITMAIHGLVRILENPTLIREGSTNVIKTWIIVNAEWFTNGLANNLFDWAFMPTLIVVGLASAAMQVKKIKRFSASENTS</sequence>
<reference evidence="2 3" key="1">
    <citation type="journal article" date="2015" name="Nature">
        <title>rRNA introns, odd ribosomes, and small enigmatic genomes across a large radiation of phyla.</title>
        <authorList>
            <person name="Brown C.T."/>
            <person name="Hug L.A."/>
            <person name="Thomas B.C."/>
            <person name="Sharon I."/>
            <person name="Castelle C.J."/>
            <person name="Singh A."/>
            <person name="Wilkins M.J."/>
            <person name="Williams K.H."/>
            <person name="Banfield J.F."/>
        </authorList>
    </citation>
    <scope>NUCLEOTIDE SEQUENCE [LARGE SCALE GENOMIC DNA]</scope>
</reference>
<comment type="caution">
    <text evidence="2">The sequence shown here is derived from an EMBL/GenBank/DDBJ whole genome shotgun (WGS) entry which is preliminary data.</text>
</comment>
<dbReference type="Proteomes" id="UP000033869">
    <property type="component" value="Unassembled WGS sequence"/>
</dbReference>
<evidence type="ECO:0000256" key="1">
    <source>
        <dbReference type="SAM" id="Phobius"/>
    </source>
</evidence>
<feature type="transmembrane region" description="Helical" evidence="1">
    <location>
        <begin position="5"/>
        <end position="23"/>
    </location>
</feature>
<evidence type="ECO:0000313" key="3">
    <source>
        <dbReference type="Proteomes" id="UP000033869"/>
    </source>
</evidence>